<name>A0A1S1WZS1_9NEIS</name>
<protein>
    <submittedName>
        <fullName evidence="1">Uncharacterized protein</fullName>
    </submittedName>
</protein>
<comment type="caution">
    <text evidence="1">The sequence shown here is derived from an EMBL/GenBank/DDBJ whole genome shotgun (WGS) entry which is preliminary data.</text>
</comment>
<dbReference type="EMBL" id="MKCT01000008">
    <property type="protein sequence ID" value="OHX20856.1"/>
    <property type="molecule type" value="Genomic_DNA"/>
</dbReference>
<keyword evidence="4" id="KW-1185">Reference proteome</keyword>
<accession>A0A1S1WZS1</accession>
<dbReference type="EMBL" id="MKCS01000001">
    <property type="protein sequence ID" value="OHX12781.1"/>
    <property type="molecule type" value="Genomic_DNA"/>
</dbReference>
<evidence type="ECO:0000313" key="3">
    <source>
        <dbReference type="Proteomes" id="UP000180088"/>
    </source>
</evidence>
<evidence type="ECO:0000313" key="2">
    <source>
        <dbReference type="EMBL" id="OHX20856.1"/>
    </source>
</evidence>
<organism evidence="1 3">
    <name type="scientific">Chromobacterium sphagni</name>
    <dbReference type="NCBI Taxonomy" id="1903179"/>
    <lineage>
        <taxon>Bacteria</taxon>
        <taxon>Pseudomonadati</taxon>
        <taxon>Pseudomonadota</taxon>
        <taxon>Betaproteobacteria</taxon>
        <taxon>Neisseriales</taxon>
        <taxon>Chromobacteriaceae</taxon>
        <taxon>Chromobacterium</taxon>
    </lineage>
</organism>
<gene>
    <name evidence="2" type="ORF">BI344_13640</name>
    <name evidence="1" type="ORF">BI347_04165</name>
</gene>
<dbReference type="RefSeq" id="WP_071112205.1">
    <property type="nucleotide sequence ID" value="NZ_MKCS01000001.1"/>
</dbReference>
<evidence type="ECO:0000313" key="4">
    <source>
        <dbReference type="Proteomes" id="UP000180280"/>
    </source>
</evidence>
<dbReference type="OrthoDB" id="8611334at2"/>
<dbReference type="Proteomes" id="UP000180088">
    <property type="component" value="Unassembled WGS sequence"/>
</dbReference>
<sequence length="193" mass="20233">MNEVRDALSLARSQIAVAAGQTLCPVALVTDGEWLAYRPGLPAGQLSSWLAACDGGVCLLESMLPEIRQLALLLALRRGLPQQATPPRIAEPADWLAARILLLQWRQVALGLDELALLDCANRRAAEWATAVGLEPRPALPVLLPAGRGIACLQGWSAQWMAAAGGGGASAAIASSRQARAGLAARCEILLDC</sequence>
<reference evidence="3 4" key="1">
    <citation type="submission" date="2016-09" db="EMBL/GenBank/DDBJ databases">
        <title>Chromobacterium muskegensis sp. nov., an insecticidal bacterium isolated from Sphagnum bogs.</title>
        <authorList>
            <person name="Sparks M.E."/>
            <person name="Blackburn M.B."/>
            <person name="Gundersen-Rindal D.E."/>
            <person name="Mitchell A."/>
            <person name="Farrar R."/>
            <person name="Kuhar D."/>
        </authorList>
    </citation>
    <scope>NUCLEOTIDE SEQUENCE [LARGE SCALE GENOMIC DNA]</scope>
    <source>
        <strain evidence="2 4">14B-1</strain>
        <strain evidence="1 3">37-2</strain>
    </source>
</reference>
<dbReference type="Proteomes" id="UP000180280">
    <property type="component" value="Unassembled WGS sequence"/>
</dbReference>
<dbReference type="AlphaFoldDB" id="A0A1S1WZS1"/>
<proteinExistence type="predicted"/>
<evidence type="ECO:0000313" key="1">
    <source>
        <dbReference type="EMBL" id="OHX12781.1"/>
    </source>
</evidence>
<dbReference type="STRING" id="1903179.BI347_04165"/>